<dbReference type="AlphaFoldDB" id="A0A0H5BKW9"/>
<dbReference type="PANTHER" id="PTHR11545">
    <property type="entry name" value="RIBOSOMAL PROTEIN L13"/>
    <property type="match status" value="1"/>
</dbReference>
<evidence type="ECO:0000256" key="3">
    <source>
        <dbReference type="ARBA" id="ARBA00023274"/>
    </source>
</evidence>
<dbReference type="SUPFAM" id="SSF52161">
    <property type="entry name" value="Ribosomal protein L13"/>
    <property type="match status" value="1"/>
</dbReference>
<reference evidence="4" key="1">
    <citation type="journal article" date="2015" name="Genome Biol. Evol.">
        <title>Nucleomorph Genome Sequences of Two Chlorarachniophytes, Amorphochlora amoebiformis and Lotharella vacuolata.</title>
        <authorList>
            <person name="Suzuki S."/>
            <person name="Shirato S."/>
            <person name="Hirakawa Y."/>
            <person name="Ishida K."/>
        </authorList>
    </citation>
    <scope>NUCLEOTIDE SEQUENCE</scope>
    <source>
        <strain evidence="4">CCMP2058</strain>
    </source>
</reference>
<dbReference type="InterPro" id="IPR005822">
    <property type="entry name" value="Ribosomal_uL13"/>
</dbReference>
<dbReference type="EMBL" id="AB996604">
    <property type="protein sequence ID" value="BAS01970.1"/>
    <property type="molecule type" value="Genomic_DNA"/>
</dbReference>
<evidence type="ECO:0000256" key="2">
    <source>
        <dbReference type="ARBA" id="ARBA00022980"/>
    </source>
</evidence>
<dbReference type="GO" id="GO:0003735">
    <property type="term" value="F:structural constituent of ribosome"/>
    <property type="evidence" value="ECO:0007669"/>
    <property type="project" value="InterPro"/>
</dbReference>
<geneLocation type="nucleomorph" evidence="4"/>
<comment type="similarity">
    <text evidence="1">Belongs to the universal ribosomal protein uL13 family.</text>
</comment>
<dbReference type="Gene3D" id="3.90.1180.10">
    <property type="entry name" value="Ribosomal protein L13"/>
    <property type="match status" value="1"/>
</dbReference>
<dbReference type="SMR" id="A0A0H5BKW9"/>
<evidence type="ECO:0000313" key="4">
    <source>
        <dbReference type="EMBL" id="BAS01970.1"/>
    </source>
</evidence>
<keyword evidence="4" id="KW-0542">Nucleomorph</keyword>
<evidence type="ECO:0000256" key="1">
    <source>
        <dbReference type="ARBA" id="ARBA00006227"/>
    </source>
</evidence>
<keyword evidence="3" id="KW-0687">Ribonucleoprotein</keyword>
<dbReference type="GO" id="GO:0003729">
    <property type="term" value="F:mRNA binding"/>
    <property type="evidence" value="ECO:0007669"/>
    <property type="project" value="TreeGrafter"/>
</dbReference>
<sequence length="190" mass="22633">MINNQKVRFDGNNLIMGRLATRIVNLLKKGYKITLINCKNIIISGRKKRNINIYKRKFNIKTRTNPNKGPFHLVSPSNLFRKTIRGLFNVKSMISYKIKKNYHLFQNLSCFDTIPSKYLNYRINNFRDLKSNRVLKPDSRCTYLKEVSEKFGWNCHNEKNDEYKALILNNIKFKRKNVLESYNKTLLNLY</sequence>
<keyword evidence="2 4" id="KW-0689">Ribosomal protein</keyword>
<gene>
    <name evidence="4" type="primary">rpl13A</name>
</gene>
<proteinExistence type="inferred from homology"/>
<protein>
    <submittedName>
        <fullName evidence="4">Ribosomal protein L13A</fullName>
    </submittedName>
</protein>
<dbReference type="InterPro" id="IPR036899">
    <property type="entry name" value="Ribosomal_uL13_sf"/>
</dbReference>
<accession>A0A0H5BKW9</accession>
<name>A0A0H5BKW9_9EUKA</name>
<dbReference type="PANTHER" id="PTHR11545:SF3">
    <property type="entry name" value="LARGE RIBOSOMAL SUBUNIT PROTEIN UL13"/>
    <property type="match status" value="1"/>
</dbReference>
<organism evidence="4">
    <name type="scientific">Amorphochlora amoebiformis</name>
    <dbReference type="NCBI Taxonomy" id="1561963"/>
    <lineage>
        <taxon>Eukaryota</taxon>
        <taxon>Sar</taxon>
        <taxon>Rhizaria</taxon>
        <taxon>Cercozoa</taxon>
        <taxon>Chlorarachniophyceae</taxon>
        <taxon>Amorphochlora</taxon>
    </lineage>
</organism>
<dbReference type="Pfam" id="PF00572">
    <property type="entry name" value="Ribosomal_L13"/>
    <property type="match status" value="1"/>
</dbReference>
<dbReference type="GO" id="GO:0017148">
    <property type="term" value="P:negative regulation of translation"/>
    <property type="evidence" value="ECO:0007669"/>
    <property type="project" value="TreeGrafter"/>
</dbReference>
<dbReference type="GO" id="GO:0006412">
    <property type="term" value="P:translation"/>
    <property type="evidence" value="ECO:0007669"/>
    <property type="project" value="InterPro"/>
</dbReference>
<dbReference type="GO" id="GO:0022625">
    <property type="term" value="C:cytosolic large ribosomal subunit"/>
    <property type="evidence" value="ECO:0007669"/>
    <property type="project" value="TreeGrafter"/>
</dbReference>